<dbReference type="AlphaFoldDB" id="A0A0C3NI87"/>
<organism evidence="1 2">
    <name type="scientific">Pisolithus tinctorius Marx 270</name>
    <dbReference type="NCBI Taxonomy" id="870435"/>
    <lineage>
        <taxon>Eukaryota</taxon>
        <taxon>Fungi</taxon>
        <taxon>Dikarya</taxon>
        <taxon>Basidiomycota</taxon>
        <taxon>Agaricomycotina</taxon>
        <taxon>Agaricomycetes</taxon>
        <taxon>Agaricomycetidae</taxon>
        <taxon>Boletales</taxon>
        <taxon>Sclerodermatineae</taxon>
        <taxon>Pisolithaceae</taxon>
        <taxon>Pisolithus</taxon>
    </lineage>
</organism>
<dbReference type="HOGENOM" id="CLU_2764854_0_0_1"/>
<dbReference type="STRING" id="870435.A0A0C3NI87"/>
<keyword evidence="2" id="KW-1185">Reference proteome</keyword>
<accession>A0A0C3NI87</accession>
<dbReference type="Proteomes" id="UP000054217">
    <property type="component" value="Unassembled WGS sequence"/>
</dbReference>
<reference evidence="1 2" key="1">
    <citation type="submission" date="2014-04" db="EMBL/GenBank/DDBJ databases">
        <authorList>
            <consortium name="DOE Joint Genome Institute"/>
            <person name="Kuo A."/>
            <person name="Kohler A."/>
            <person name="Costa M.D."/>
            <person name="Nagy L.G."/>
            <person name="Floudas D."/>
            <person name="Copeland A."/>
            <person name="Barry K.W."/>
            <person name="Cichocki N."/>
            <person name="Veneault-Fourrey C."/>
            <person name="LaButti K."/>
            <person name="Lindquist E.A."/>
            <person name="Lipzen A."/>
            <person name="Lundell T."/>
            <person name="Morin E."/>
            <person name="Murat C."/>
            <person name="Sun H."/>
            <person name="Tunlid A."/>
            <person name="Henrissat B."/>
            <person name="Grigoriev I.V."/>
            <person name="Hibbett D.S."/>
            <person name="Martin F."/>
            <person name="Nordberg H.P."/>
            <person name="Cantor M.N."/>
            <person name="Hua S.X."/>
        </authorList>
    </citation>
    <scope>NUCLEOTIDE SEQUENCE [LARGE SCALE GENOMIC DNA]</scope>
    <source>
        <strain evidence="1 2">Marx 270</strain>
    </source>
</reference>
<dbReference type="EMBL" id="KN832069">
    <property type="protein sequence ID" value="KIN95395.1"/>
    <property type="molecule type" value="Genomic_DNA"/>
</dbReference>
<reference evidence="2" key="2">
    <citation type="submission" date="2015-01" db="EMBL/GenBank/DDBJ databases">
        <title>Evolutionary Origins and Diversification of the Mycorrhizal Mutualists.</title>
        <authorList>
            <consortium name="DOE Joint Genome Institute"/>
            <consortium name="Mycorrhizal Genomics Consortium"/>
            <person name="Kohler A."/>
            <person name="Kuo A."/>
            <person name="Nagy L.G."/>
            <person name="Floudas D."/>
            <person name="Copeland A."/>
            <person name="Barry K.W."/>
            <person name="Cichocki N."/>
            <person name="Veneault-Fourrey C."/>
            <person name="LaButti K."/>
            <person name="Lindquist E.A."/>
            <person name="Lipzen A."/>
            <person name="Lundell T."/>
            <person name="Morin E."/>
            <person name="Murat C."/>
            <person name="Riley R."/>
            <person name="Ohm R."/>
            <person name="Sun H."/>
            <person name="Tunlid A."/>
            <person name="Henrissat B."/>
            <person name="Grigoriev I.V."/>
            <person name="Hibbett D.S."/>
            <person name="Martin F."/>
        </authorList>
    </citation>
    <scope>NUCLEOTIDE SEQUENCE [LARGE SCALE GENOMIC DNA]</scope>
    <source>
        <strain evidence="2">Marx 270</strain>
    </source>
</reference>
<dbReference type="InParanoid" id="A0A0C3NI87"/>
<gene>
    <name evidence="1" type="ORF">M404DRAFT_166002</name>
</gene>
<evidence type="ECO:0000313" key="2">
    <source>
        <dbReference type="Proteomes" id="UP000054217"/>
    </source>
</evidence>
<feature type="non-terminal residue" evidence="1">
    <location>
        <position position="1"/>
    </location>
</feature>
<evidence type="ECO:0000313" key="1">
    <source>
        <dbReference type="EMBL" id="KIN95395.1"/>
    </source>
</evidence>
<sequence>LTGLISTPRLMWGKQRAGRDGILLLTGEVPGLCCGSYGRRICMMSPPPLPSQVEALTHHPEISGHSGTNV</sequence>
<name>A0A0C3NI87_PISTI</name>
<proteinExistence type="predicted"/>
<protein>
    <submittedName>
        <fullName evidence="1">Uncharacterized protein</fullName>
    </submittedName>
</protein>